<comment type="caution">
    <text evidence="2">The sequence shown here is derived from an EMBL/GenBank/DDBJ whole genome shotgun (WGS) entry which is preliminary data.</text>
</comment>
<feature type="region of interest" description="Disordered" evidence="1">
    <location>
        <begin position="1"/>
        <end position="23"/>
    </location>
</feature>
<accession>L8WMP2</accession>
<dbReference type="EMBL" id="AFRT01002531">
    <property type="protein sequence ID" value="ELU37619.1"/>
    <property type="molecule type" value="Genomic_DNA"/>
</dbReference>
<proteinExistence type="predicted"/>
<feature type="compositionally biased region" description="Basic and acidic residues" evidence="1">
    <location>
        <begin position="10"/>
        <end position="21"/>
    </location>
</feature>
<sequence length="52" mass="5863">MNILKIASGDYREHPTPRDQDSSCLCPRYSSSLAKTESLYITIEKSIVDNQS</sequence>
<keyword evidence="3" id="KW-1185">Reference proteome</keyword>
<gene>
    <name evidence="2" type="ORF">AG1IA_08352</name>
</gene>
<evidence type="ECO:0000313" key="3">
    <source>
        <dbReference type="Proteomes" id="UP000011668"/>
    </source>
</evidence>
<protein>
    <submittedName>
        <fullName evidence="2">Uncharacterized protein</fullName>
    </submittedName>
</protein>
<reference evidence="2 3" key="1">
    <citation type="journal article" date="2013" name="Nat. Commun.">
        <title>The evolution and pathogenic mechanisms of the rice sheath blight pathogen.</title>
        <authorList>
            <person name="Zheng A."/>
            <person name="Lin R."/>
            <person name="Xu L."/>
            <person name="Qin P."/>
            <person name="Tang C."/>
            <person name="Ai P."/>
            <person name="Zhang D."/>
            <person name="Liu Y."/>
            <person name="Sun Z."/>
            <person name="Feng H."/>
            <person name="Wang Y."/>
            <person name="Chen Y."/>
            <person name="Liang X."/>
            <person name="Fu R."/>
            <person name="Li Q."/>
            <person name="Zhang J."/>
            <person name="Yu X."/>
            <person name="Xie Z."/>
            <person name="Ding L."/>
            <person name="Guan P."/>
            <person name="Tang J."/>
            <person name="Liang Y."/>
            <person name="Wang S."/>
            <person name="Deng Q."/>
            <person name="Li S."/>
            <person name="Zhu J."/>
            <person name="Wang L."/>
            <person name="Liu H."/>
            <person name="Li P."/>
        </authorList>
    </citation>
    <scope>NUCLEOTIDE SEQUENCE [LARGE SCALE GENOMIC DNA]</scope>
    <source>
        <strain evidence="3">AG-1 IA</strain>
    </source>
</reference>
<name>L8WMP2_THACA</name>
<dbReference type="Proteomes" id="UP000011668">
    <property type="component" value="Unassembled WGS sequence"/>
</dbReference>
<evidence type="ECO:0000256" key="1">
    <source>
        <dbReference type="SAM" id="MobiDB-lite"/>
    </source>
</evidence>
<evidence type="ECO:0000313" key="2">
    <source>
        <dbReference type="EMBL" id="ELU37619.1"/>
    </source>
</evidence>
<dbReference type="AlphaFoldDB" id="L8WMP2"/>
<organism evidence="2 3">
    <name type="scientific">Thanatephorus cucumeris (strain AG1-IA)</name>
    <name type="common">Rice sheath blight fungus</name>
    <name type="synonym">Rhizoctonia solani</name>
    <dbReference type="NCBI Taxonomy" id="983506"/>
    <lineage>
        <taxon>Eukaryota</taxon>
        <taxon>Fungi</taxon>
        <taxon>Dikarya</taxon>
        <taxon>Basidiomycota</taxon>
        <taxon>Agaricomycotina</taxon>
        <taxon>Agaricomycetes</taxon>
        <taxon>Cantharellales</taxon>
        <taxon>Ceratobasidiaceae</taxon>
        <taxon>Rhizoctonia</taxon>
        <taxon>Rhizoctonia solani AG-1</taxon>
    </lineage>
</organism>
<dbReference type="HOGENOM" id="CLU_3088940_0_0_1"/>